<keyword evidence="4" id="KW-1185">Reference proteome</keyword>
<sequence length="557" mass="63049">MVMVKGMKKITYYQRLFQTCYQLLKVRAVNLGWLLLMAILVTLHILMLNAGLVAIKVVLIICFMVGLVFEINLILTAITTNKTILNQTDLLMMTAWRRLGKRWVSLTGFVLLLAILWLPFGDAGFTAPVLNLVMIPASWVDLFVLQRRIAVAVLVVVYFGLLYGFLQILGHLRVTVKPELVPINGWHRLVWFFRPLIAFWLPLFIVNHAVVWGLRGLGNQLTNGVSNGVSLVILILLVTLSLLMLSAFLIAMIWESIAQPKFVPEFDETDDQLHSMAWFPTGLVFVLIALFGFQAFHFGAVASPSVTVAHRGVIGENGVPNSVAALEKTVRQNPNFVEIDVQETKDGYFVVSHGDRVNLEGRPKHQTKAIQRMTLKQALARPINYHGQTTHLVELSTYLTAAQKTRQRVMVELKVTPLDSHDMTKRFVAQYGQQLVDHHDFVHTMSYQTVLKLKQYNSNLIVGYVVPLNLMSIKQLPADFYSLQAIGLNTTMVRQAHSIGSPVFVWTPDRVHDMQMMRILGVDGQITNQLTQLQQVNRQPVKQFNWAIVENMINQFC</sequence>
<feature type="transmembrane region" description="Helical" evidence="1">
    <location>
        <begin position="151"/>
        <end position="169"/>
    </location>
</feature>
<feature type="transmembrane region" description="Helical" evidence="1">
    <location>
        <begin position="99"/>
        <end position="119"/>
    </location>
</feature>
<evidence type="ECO:0000313" key="3">
    <source>
        <dbReference type="EMBL" id="KRK99429.1"/>
    </source>
</evidence>
<dbReference type="GO" id="GO:0008081">
    <property type="term" value="F:phosphoric diester hydrolase activity"/>
    <property type="evidence" value="ECO:0007669"/>
    <property type="project" value="InterPro"/>
</dbReference>
<evidence type="ECO:0000313" key="4">
    <source>
        <dbReference type="Proteomes" id="UP000051160"/>
    </source>
</evidence>
<keyword evidence="1" id="KW-0472">Membrane</keyword>
<dbReference type="InterPro" id="IPR017946">
    <property type="entry name" value="PLC-like_Pdiesterase_TIM-brl"/>
</dbReference>
<feature type="transmembrane region" description="Helical" evidence="1">
    <location>
        <begin position="53"/>
        <end position="78"/>
    </location>
</feature>
<dbReference type="SUPFAM" id="SSF51695">
    <property type="entry name" value="PLC-like phosphodiesterases"/>
    <property type="match status" value="1"/>
</dbReference>
<keyword evidence="1" id="KW-0812">Transmembrane</keyword>
<dbReference type="STRING" id="1423776.FD04_GL002246"/>
<dbReference type="PATRIC" id="fig|1423776.4.peg.2276"/>
<dbReference type="InterPro" id="IPR030395">
    <property type="entry name" value="GP_PDE_dom"/>
</dbReference>
<gene>
    <name evidence="3" type="ORF">FD04_GL002246</name>
</gene>
<dbReference type="Pfam" id="PF03009">
    <property type="entry name" value="GDPD"/>
    <property type="match status" value="1"/>
</dbReference>
<dbReference type="OrthoDB" id="2319356at2"/>
<proteinExistence type="predicted"/>
<evidence type="ECO:0000256" key="1">
    <source>
        <dbReference type="SAM" id="Phobius"/>
    </source>
</evidence>
<dbReference type="EMBL" id="AZEE01000010">
    <property type="protein sequence ID" value="KRK99429.1"/>
    <property type="molecule type" value="Genomic_DNA"/>
</dbReference>
<evidence type="ECO:0000259" key="2">
    <source>
        <dbReference type="PROSITE" id="PS51704"/>
    </source>
</evidence>
<feature type="domain" description="GP-PDE" evidence="2">
    <location>
        <begin position="305"/>
        <end position="537"/>
    </location>
</feature>
<dbReference type="Gene3D" id="3.20.20.190">
    <property type="entry name" value="Phosphatidylinositol (PI) phosphodiesterase"/>
    <property type="match status" value="1"/>
</dbReference>
<dbReference type="PROSITE" id="PS51704">
    <property type="entry name" value="GP_PDE"/>
    <property type="match status" value="1"/>
</dbReference>
<dbReference type="AlphaFoldDB" id="A0A0R1LUE5"/>
<feature type="transmembrane region" description="Helical" evidence="1">
    <location>
        <begin position="28"/>
        <end position="47"/>
    </location>
</feature>
<dbReference type="GO" id="GO:0006629">
    <property type="term" value="P:lipid metabolic process"/>
    <property type="evidence" value="ECO:0007669"/>
    <property type="project" value="InterPro"/>
</dbReference>
<feature type="transmembrane region" description="Helical" evidence="1">
    <location>
        <begin position="231"/>
        <end position="257"/>
    </location>
</feature>
<dbReference type="PANTHER" id="PTHR46211">
    <property type="entry name" value="GLYCEROPHOSPHORYL DIESTER PHOSPHODIESTERASE"/>
    <property type="match status" value="1"/>
</dbReference>
<feature type="transmembrane region" description="Helical" evidence="1">
    <location>
        <begin position="189"/>
        <end position="210"/>
    </location>
</feature>
<dbReference type="Proteomes" id="UP000051160">
    <property type="component" value="Unassembled WGS sequence"/>
</dbReference>
<keyword evidence="1" id="KW-1133">Transmembrane helix</keyword>
<protein>
    <submittedName>
        <fullName evidence="3">Glycerophosphoryl diester phosphodiesterase</fullName>
    </submittedName>
</protein>
<accession>A0A0R1LUE5</accession>
<feature type="transmembrane region" description="Helical" evidence="1">
    <location>
        <begin position="277"/>
        <end position="296"/>
    </location>
</feature>
<reference evidence="3 4" key="1">
    <citation type="journal article" date="2015" name="Genome Announc.">
        <title>Expanding the biotechnology potential of lactobacilli through comparative genomics of 213 strains and associated genera.</title>
        <authorList>
            <person name="Sun Z."/>
            <person name="Harris H.M."/>
            <person name="McCann A."/>
            <person name="Guo C."/>
            <person name="Argimon S."/>
            <person name="Zhang W."/>
            <person name="Yang X."/>
            <person name="Jeffery I.B."/>
            <person name="Cooney J.C."/>
            <person name="Kagawa T.F."/>
            <person name="Liu W."/>
            <person name="Song Y."/>
            <person name="Salvetti E."/>
            <person name="Wrobel A."/>
            <person name="Rasinkangas P."/>
            <person name="Parkhill J."/>
            <person name="Rea M.C."/>
            <person name="O'Sullivan O."/>
            <person name="Ritari J."/>
            <person name="Douillard F.P."/>
            <person name="Paul Ross R."/>
            <person name="Yang R."/>
            <person name="Briner A.E."/>
            <person name="Felis G.E."/>
            <person name="de Vos W.M."/>
            <person name="Barrangou R."/>
            <person name="Klaenhammer T.R."/>
            <person name="Caufield P.W."/>
            <person name="Cui Y."/>
            <person name="Zhang H."/>
            <person name="O'Toole P.W."/>
        </authorList>
    </citation>
    <scope>NUCLEOTIDE SEQUENCE [LARGE SCALE GENOMIC DNA]</scope>
    <source>
        <strain evidence="3 4">DSM 19909</strain>
    </source>
</reference>
<name>A0A0R1LUE5_9LACO</name>
<organism evidence="3 4">
    <name type="scientific">Secundilactobacillus odoratitofui DSM 19909 = JCM 15043</name>
    <dbReference type="NCBI Taxonomy" id="1423776"/>
    <lineage>
        <taxon>Bacteria</taxon>
        <taxon>Bacillati</taxon>
        <taxon>Bacillota</taxon>
        <taxon>Bacilli</taxon>
        <taxon>Lactobacillales</taxon>
        <taxon>Lactobacillaceae</taxon>
        <taxon>Secundilactobacillus</taxon>
    </lineage>
</organism>
<dbReference type="PANTHER" id="PTHR46211:SF8">
    <property type="entry name" value="PHOSPHODIESTERASE"/>
    <property type="match status" value="1"/>
</dbReference>
<comment type="caution">
    <text evidence="3">The sequence shown here is derived from an EMBL/GenBank/DDBJ whole genome shotgun (WGS) entry which is preliminary data.</text>
</comment>